<accession>A0A6G1H6K4</accession>
<dbReference type="PANTHER" id="PTHR10900:SF77">
    <property type="entry name" value="FI19380P1"/>
    <property type="match status" value="1"/>
</dbReference>
<sequence>MRSILSIAILAGVALAQDLSSLLTSNEDTTQLATLLGQYPGLLNQINNQPNLTILAPSNQALTIFLDTPFGASLATSDPGIFVAVLQYHILQGTYPGSALGEASIFLPTILGNESYTNVTPVQVVQAVSQDDDAEEADVRFISGLGQSSTVVRADVNYTNGIVHVIDTVLTIPADIVTTLVAGNLSSLAGVLNETDLLPTVNTLQDITVFAPNNAAFQSIGSALQNLTTDDISDILLYHVVNGTVGYSSMLEDGMNLTTANGEDLTIHIEGDSVFVNGAEVVQADILVANGVVHVIDNVLNPESPTASPSASATSGMPNFSGASSATEPPYTSGVPSPTTTLGGGADEPADTGSGGADASPTDTEGAAMPIRTQAVGVIGAAALFGAGVAFMGV</sequence>
<dbReference type="SMART" id="SM00554">
    <property type="entry name" value="FAS1"/>
    <property type="match status" value="2"/>
</dbReference>
<gene>
    <name evidence="4" type="ORF">K402DRAFT_351951</name>
</gene>
<dbReference type="FunFam" id="2.30.180.10:FF:000032">
    <property type="entry name" value="Fasciclin domain-containing protein, putative"/>
    <property type="match status" value="1"/>
</dbReference>
<dbReference type="Proteomes" id="UP000800041">
    <property type="component" value="Unassembled WGS sequence"/>
</dbReference>
<feature type="compositionally biased region" description="Polar residues" evidence="1">
    <location>
        <begin position="316"/>
        <end position="327"/>
    </location>
</feature>
<name>A0A6G1H6K4_9PEZI</name>
<evidence type="ECO:0000256" key="1">
    <source>
        <dbReference type="SAM" id="MobiDB-lite"/>
    </source>
</evidence>
<evidence type="ECO:0000259" key="3">
    <source>
        <dbReference type="PROSITE" id="PS50213"/>
    </source>
</evidence>
<feature type="domain" description="FAS1" evidence="3">
    <location>
        <begin position="16"/>
        <end position="170"/>
    </location>
</feature>
<dbReference type="PANTHER" id="PTHR10900">
    <property type="entry name" value="PERIOSTIN-RELATED"/>
    <property type="match status" value="1"/>
</dbReference>
<dbReference type="Pfam" id="PF02469">
    <property type="entry name" value="Fasciclin"/>
    <property type="match status" value="2"/>
</dbReference>
<reference evidence="4" key="1">
    <citation type="journal article" date="2020" name="Stud. Mycol.">
        <title>101 Dothideomycetes genomes: a test case for predicting lifestyles and emergence of pathogens.</title>
        <authorList>
            <person name="Haridas S."/>
            <person name="Albert R."/>
            <person name="Binder M."/>
            <person name="Bloem J."/>
            <person name="Labutti K."/>
            <person name="Salamov A."/>
            <person name="Andreopoulos B."/>
            <person name="Baker S."/>
            <person name="Barry K."/>
            <person name="Bills G."/>
            <person name="Bluhm B."/>
            <person name="Cannon C."/>
            <person name="Castanera R."/>
            <person name="Culley D."/>
            <person name="Daum C."/>
            <person name="Ezra D."/>
            <person name="Gonzalez J."/>
            <person name="Henrissat B."/>
            <person name="Kuo A."/>
            <person name="Liang C."/>
            <person name="Lipzen A."/>
            <person name="Lutzoni F."/>
            <person name="Magnuson J."/>
            <person name="Mondo S."/>
            <person name="Nolan M."/>
            <person name="Ohm R."/>
            <person name="Pangilinan J."/>
            <person name="Park H.-J."/>
            <person name="Ramirez L."/>
            <person name="Alfaro M."/>
            <person name="Sun H."/>
            <person name="Tritt A."/>
            <person name="Yoshinaga Y."/>
            <person name="Zwiers L.-H."/>
            <person name="Turgeon B."/>
            <person name="Goodwin S."/>
            <person name="Spatafora J."/>
            <person name="Crous P."/>
            <person name="Grigoriev I."/>
        </authorList>
    </citation>
    <scope>NUCLEOTIDE SEQUENCE</scope>
    <source>
        <strain evidence="4">CBS 113979</strain>
    </source>
</reference>
<protein>
    <submittedName>
        <fullName evidence="4">Fasciclin-domain-containing protein</fullName>
    </submittedName>
</protein>
<dbReference type="SUPFAM" id="SSF82153">
    <property type="entry name" value="FAS1 domain"/>
    <property type="match status" value="2"/>
</dbReference>
<feature type="region of interest" description="Disordered" evidence="1">
    <location>
        <begin position="303"/>
        <end position="365"/>
    </location>
</feature>
<evidence type="ECO:0000256" key="2">
    <source>
        <dbReference type="SAM" id="SignalP"/>
    </source>
</evidence>
<dbReference type="OrthoDB" id="286301at2759"/>
<dbReference type="GO" id="GO:0016236">
    <property type="term" value="P:macroautophagy"/>
    <property type="evidence" value="ECO:0007669"/>
    <property type="project" value="TreeGrafter"/>
</dbReference>
<dbReference type="EMBL" id="ML977148">
    <property type="protein sequence ID" value="KAF1988650.1"/>
    <property type="molecule type" value="Genomic_DNA"/>
</dbReference>
<dbReference type="AlphaFoldDB" id="A0A6G1H6K4"/>
<dbReference type="InterPro" id="IPR050904">
    <property type="entry name" value="Adhesion/Biosynth-related"/>
</dbReference>
<feature type="chain" id="PRO_5026116473" evidence="2">
    <location>
        <begin position="17"/>
        <end position="394"/>
    </location>
</feature>
<dbReference type="GO" id="GO:0000329">
    <property type="term" value="C:fungal-type vacuole membrane"/>
    <property type="evidence" value="ECO:0007669"/>
    <property type="project" value="TreeGrafter"/>
</dbReference>
<feature type="signal peptide" evidence="2">
    <location>
        <begin position="1"/>
        <end position="16"/>
    </location>
</feature>
<dbReference type="InterPro" id="IPR000782">
    <property type="entry name" value="FAS1_domain"/>
</dbReference>
<proteinExistence type="predicted"/>
<feature type="compositionally biased region" description="Low complexity" evidence="1">
    <location>
        <begin position="304"/>
        <end position="315"/>
    </location>
</feature>
<dbReference type="InterPro" id="IPR036378">
    <property type="entry name" value="FAS1_dom_sf"/>
</dbReference>
<dbReference type="Gene3D" id="2.30.180.10">
    <property type="entry name" value="FAS1 domain"/>
    <property type="match status" value="2"/>
</dbReference>
<keyword evidence="5" id="KW-1185">Reference proteome</keyword>
<evidence type="ECO:0000313" key="4">
    <source>
        <dbReference type="EMBL" id="KAF1988650.1"/>
    </source>
</evidence>
<keyword evidence="2" id="KW-0732">Signal</keyword>
<feature type="domain" description="FAS1" evidence="3">
    <location>
        <begin position="172"/>
        <end position="300"/>
    </location>
</feature>
<evidence type="ECO:0000313" key="5">
    <source>
        <dbReference type="Proteomes" id="UP000800041"/>
    </source>
</evidence>
<dbReference type="PROSITE" id="PS50213">
    <property type="entry name" value="FAS1"/>
    <property type="match status" value="2"/>
</dbReference>
<organism evidence="4 5">
    <name type="scientific">Aulographum hederae CBS 113979</name>
    <dbReference type="NCBI Taxonomy" id="1176131"/>
    <lineage>
        <taxon>Eukaryota</taxon>
        <taxon>Fungi</taxon>
        <taxon>Dikarya</taxon>
        <taxon>Ascomycota</taxon>
        <taxon>Pezizomycotina</taxon>
        <taxon>Dothideomycetes</taxon>
        <taxon>Pleosporomycetidae</taxon>
        <taxon>Aulographales</taxon>
        <taxon>Aulographaceae</taxon>
    </lineage>
</organism>